<dbReference type="Proteomes" id="UP000886689">
    <property type="component" value="Unassembled WGS sequence"/>
</dbReference>
<organism evidence="2 3">
    <name type="scientific">Candidatus Proximibacter danicus</name>
    <dbReference type="NCBI Taxonomy" id="2954365"/>
    <lineage>
        <taxon>Bacteria</taxon>
        <taxon>Pseudomonadati</taxon>
        <taxon>Pseudomonadota</taxon>
        <taxon>Betaproteobacteria</taxon>
        <taxon>Candidatus Proximibacter</taxon>
    </lineage>
</organism>
<dbReference type="PANTHER" id="PTHR42966">
    <property type="entry name" value="N-ACETYLNEURAMINATE SYNTHASE"/>
    <property type="match status" value="1"/>
</dbReference>
<feature type="domain" description="PseI/NeuA/B-like" evidence="1">
    <location>
        <begin position="38"/>
        <end position="187"/>
    </location>
</feature>
<accession>A0A9D7K227</accession>
<evidence type="ECO:0000313" key="2">
    <source>
        <dbReference type="EMBL" id="MBK8523297.1"/>
    </source>
</evidence>
<dbReference type="GO" id="GO:0047444">
    <property type="term" value="F:N-acylneuraminate-9-phosphate synthase activity"/>
    <property type="evidence" value="ECO:0007669"/>
    <property type="project" value="TreeGrafter"/>
</dbReference>
<sequence>MSKAFELIDLAKVPVRMVYKTQHYHTDRLIGPSAPDWRERLRTKEMPDDAIATMQGYCTSRKIPFLCTPHDENALDFIDKILGVPAFKIGSGEVENWPFLANIAKRGKPIILSTGMYEIGQIKQAVDILASNGCDQLAILHCVTSYPAEPSLINLKVMDQIRQFFSGPVGYSDHTEGTAIPLAAVALWGRHYREAHNPR</sequence>
<dbReference type="SUPFAM" id="SSF51569">
    <property type="entry name" value="Aldolase"/>
    <property type="match status" value="1"/>
</dbReference>
<evidence type="ECO:0000259" key="1">
    <source>
        <dbReference type="Pfam" id="PF03102"/>
    </source>
</evidence>
<gene>
    <name evidence="2" type="ORF">IPL58_03715</name>
</gene>
<evidence type="ECO:0000313" key="3">
    <source>
        <dbReference type="Proteomes" id="UP000886689"/>
    </source>
</evidence>
<dbReference type="GO" id="GO:0016051">
    <property type="term" value="P:carbohydrate biosynthetic process"/>
    <property type="evidence" value="ECO:0007669"/>
    <property type="project" value="InterPro"/>
</dbReference>
<dbReference type="AlphaFoldDB" id="A0A9D7K227"/>
<proteinExistence type="predicted"/>
<dbReference type="Pfam" id="PF03102">
    <property type="entry name" value="NeuB"/>
    <property type="match status" value="1"/>
</dbReference>
<comment type="caution">
    <text evidence="2">The sequence shown here is derived from an EMBL/GenBank/DDBJ whole genome shotgun (WGS) entry which is preliminary data.</text>
</comment>
<protein>
    <submittedName>
        <fullName evidence="2">N-acetylneuraminate synthase family protein</fullName>
    </submittedName>
</protein>
<name>A0A9D7K227_9PROT</name>
<dbReference type="InterPro" id="IPR051690">
    <property type="entry name" value="PseI-like"/>
</dbReference>
<reference evidence="2" key="1">
    <citation type="submission" date="2020-10" db="EMBL/GenBank/DDBJ databases">
        <title>Connecting structure to function with the recovery of over 1000 high-quality activated sludge metagenome-assembled genomes encoding full-length rRNA genes using long-read sequencing.</title>
        <authorList>
            <person name="Singleton C.M."/>
            <person name="Petriglieri F."/>
            <person name="Kristensen J.M."/>
            <person name="Kirkegaard R.H."/>
            <person name="Michaelsen T.Y."/>
            <person name="Andersen M.H."/>
            <person name="Karst S.M."/>
            <person name="Dueholm M.S."/>
            <person name="Nielsen P.H."/>
            <person name="Albertsen M."/>
        </authorList>
    </citation>
    <scope>NUCLEOTIDE SEQUENCE</scope>
    <source>
        <strain evidence="2">Hirt_18-Q3-R61-65_BATAC.395</strain>
    </source>
</reference>
<dbReference type="Gene3D" id="3.20.20.70">
    <property type="entry name" value="Aldolase class I"/>
    <property type="match status" value="1"/>
</dbReference>
<dbReference type="InterPro" id="IPR013785">
    <property type="entry name" value="Aldolase_TIM"/>
</dbReference>
<dbReference type="PANTHER" id="PTHR42966:SF1">
    <property type="entry name" value="SIALIC ACID SYNTHASE"/>
    <property type="match status" value="1"/>
</dbReference>
<dbReference type="InterPro" id="IPR013132">
    <property type="entry name" value="PseI/NeuA/B-like_N"/>
</dbReference>
<dbReference type="EMBL" id="JADJUC010000003">
    <property type="protein sequence ID" value="MBK8523297.1"/>
    <property type="molecule type" value="Genomic_DNA"/>
</dbReference>